<dbReference type="PANTHER" id="PTHR32285:SF247">
    <property type="entry name" value="PROTEIN TRICHOME BIREFRINGENCE-LIKE 19"/>
    <property type="match status" value="1"/>
</dbReference>
<keyword evidence="11" id="KW-1185">Reference proteome</keyword>
<comment type="subcellular location">
    <subcellularLocation>
        <location evidence="1">Membrane</location>
        <topology evidence="1">Single-pass membrane protein</topology>
    </subcellularLocation>
</comment>
<accession>A0A2Z7CQ72</accession>
<dbReference type="InterPro" id="IPR026057">
    <property type="entry name" value="TBL_C"/>
</dbReference>
<feature type="transmembrane region" description="Helical" evidence="7">
    <location>
        <begin position="23"/>
        <end position="41"/>
    </location>
</feature>
<evidence type="ECO:0000256" key="2">
    <source>
        <dbReference type="ARBA" id="ARBA00007727"/>
    </source>
</evidence>
<keyword evidence="4" id="KW-0735">Signal-anchor</keyword>
<gene>
    <name evidence="10" type="ORF">F511_08630</name>
</gene>
<dbReference type="AlphaFoldDB" id="A0A2Z7CQ72"/>
<evidence type="ECO:0000256" key="3">
    <source>
        <dbReference type="ARBA" id="ARBA00022692"/>
    </source>
</evidence>
<dbReference type="OrthoDB" id="630188at2759"/>
<evidence type="ECO:0000256" key="7">
    <source>
        <dbReference type="SAM" id="Phobius"/>
    </source>
</evidence>
<keyword evidence="5 7" id="KW-1133">Transmembrane helix</keyword>
<evidence type="ECO:0000256" key="5">
    <source>
        <dbReference type="ARBA" id="ARBA00022989"/>
    </source>
</evidence>
<evidence type="ECO:0000256" key="6">
    <source>
        <dbReference type="ARBA" id="ARBA00023136"/>
    </source>
</evidence>
<sequence length="443" mass="50735">MKLQASETPSGKSHATRKRTPKVIPILLISTILIFTLYFPFLPKKLTLPLNITYYNKPSENTILITPRRPSNRAHGGEWAVRNPPPVAAGKVDSTTCDLFSGEWVPNPRGPYYTNTTCHTIQEHQNCMKFGRPDTGFMKWRWKPDDCELPVFDPHKFLALMRGKSLGFVGDSVARNHMQSLICLLSSVVRPLDVSKPTDENILYQYTRFNFNISIISSPYLIRTRRSDPNDITRPYHLYLDEFDQTWTGTISTFDFLIVSAGHWFSRPTYFYLNRTLVGCLYCADPNVTQMASTFSYRWAFERRSGLINGAGDFKGVAFLRTFAPSHFEGGPWDKGGDCVRTAPFRRNEKELAGYELDMYRIQLEELGIAQTVGRRTGVRFRLFDSTKPMVLRADGHPSRYGHWPAVNQTIPNDCVHWCLPGPIDSWNDMLQELVRREVGEKS</sequence>
<dbReference type="Pfam" id="PF13839">
    <property type="entry name" value="PC-Esterase"/>
    <property type="match status" value="1"/>
</dbReference>
<protein>
    <submittedName>
        <fullName evidence="10">Uncharacterized protein</fullName>
    </submittedName>
</protein>
<comment type="similarity">
    <text evidence="2">Belongs to the PC-esterase family. TBL subfamily.</text>
</comment>
<reference evidence="10 11" key="1">
    <citation type="journal article" date="2015" name="Proc. Natl. Acad. Sci. U.S.A.">
        <title>The resurrection genome of Boea hygrometrica: A blueprint for survival of dehydration.</title>
        <authorList>
            <person name="Xiao L."/>
            <person name="Yang G."/>
            <person name="Zhang L."/>
            <person name="Yang X."/>
            <person name="Zhao S."/>
            <person name="Ji Z."/>
            <person name="Zhou Q."/>
            <person name="Hu M."/>
            <person name="Wang Y."/>
            <person name="Chen M."/>
            <person name="Xu Y."/>
            <person name="Jin H."/>
            <person name="Xiao X."/>
            <person name="Hu G."/>
            <person name="Bao F."/>
            <person name="Hu Y."/>
            <person name="Wan P."/>
            <person name="Li L."/>
            <person name="Deng X."/>
            <person name="Kuang T."/>
            <person name="Xiang C."/>
            <person name="Zhu J.K."/>
            <person name="Oliver M.J."/>
            <person name="He Y."/>
        </authorList>
    </citation>
    <scope>NUCLEOTIDE SEQUENCE [LARGE SCALE GENOMIC DNA]</scope>
    <source>
        <strain evidence="11">cv. XS01</strain>
    </source>
</reference>
<keyword evidence="3 7" id="KW-0812">Transmembrane</keyword>
<feature type="domain" description="Trichome birefringence-like C-terminal" evidence="8">
    <location>
        <begin position="149"/>
        <end position="433"/>
    </location>
</feature>
<dbReference type="GO" id="GO:0016020">
    <property type="term" value="C:membrane"/>
    <property type="evidence" value="ECO:0007669"/>
    <property type="project" value="UniProtKB-SubCell"/>
</dbReference>
<dbReference type="InterPro" id="IPR029962">
    <property type="entry name" value="TBL"/>
</dbReference>
<dbReference type="GO" id="GO:0005794">
    <property type="term" value="C:Golgi apparatus"/>
    <property type="evidence" value="ECO:0007669"/>
    <property type="project" value="TreeGrafter"/>
</dbReference>
<name>A0A2Z7CQ72_9LAMI</name>
<dbReference type="EMBL" id="KQ995363">
    <property type="protein sequence ID" value="KZV46869.1"/>
    <property type="molecule type" value="Genomic_DNA"/>
</dbReference>
<dbReference type="Proteomes" id="UP000250235">
    <property type="component" value="Unassembled WGS sequence"/>
</dbReference>
<dbReference type="PANTHER" id="PTHR32285">
    <property type="entry name" value="PROTEIN TRICHOME BIREFRINGENCE-LIKE 9-RELATED"/>
    <property type="match status" value="1"/>
</dbReference>
<keyword evidence="6 7" id="KW-0472">Membrane</keyword>
<organism evidence="10 11">
    <name type="scientific">Dorcoceras hygrometricum</name>
    <dbReference type="NCBI Taxonomy" id="472368"/>
    <lineage>
        <taxon>Eukaryota</taxon>
        <taxon>Viridiplantae</taxon>
        <taxon>Streptophyta</taxon>
        <taxon>Embryophyta</taxon>
        <taxon>Tracheophyta</taxon>
        <taxon>Spermatophyta</taxon>
        <taxon>Magnoliopsida</taxon>
        <taxon>eudicotyledons</taxon>
        <taxon>Gunneridae</taxon>
        <taxon>Pentapetalae</taxon>
        <taxon>asterids</taxon>
        <taxon>lamiids</taxon>
        <taxon>Lamiales</taxon>
        <taxon>Gesneriaceae</taxon>
        <taxon>Didymocarpoideae</taxon>
        <taxon>Trichosporeae</taxon>
        <taxon>Loxocarpinae</taxon>
        <taxon>Dorcoceras</taxon>
    </lineage>
</organism>
<evidence type="ECO:0000256" key="1">
    <source>
        <dbReference type="ARBA" id="ARBA00004167"/>
    </source>
</evidence>
<evidence type="ECO:0000259" key="8">
    <source>
        <dbReference type="Pfam" id="PF13839"/>
    </source>
</evidence>
<evidence type="ECO:0000256" key="4">
    <source>
        <dbReference type="ARBA" id="ARBA00022968"/>
    </source>
</evidence>
<proteinExistence type="inferred from homology"/>
<dbReference type="GO" id="GO:0016413">
    <property type="term" value="F:O-acetyltransferase activity"/>
    <property type="evidence" value="ECO:0007669"/>
    <property type="project" value="InterPro"/>
</dbReference>
<evidence type="ECO:0000259" key="9">
    <source>
        <dbReference type="Pfam" id="PF14416"/>
    </source>
</evidence>
<dbReference type="Pfam" id="PF14416">
    <property type="entry name" value="PMR5N"/>
    <property type="match status" value="1"/>
</dbReference>
<evidence type="ECO:0000313" key="10">
    <source>
        <dbReference type="EMBL" id="KZV46869.1"/>
    </source>
</evidence>
<feature type="domain" description="Trichome birefringence-like N-terminal" evidence="9">
    <location>
        <begin position="96"/>
        <end position="148"/>
    </location>
</feature>
<dbReference type="InterPro" id="IPR025846">
    <property type="entry name" value="TBL_N"/>
</dbReference>
<evidence type="ECO:0000313" key="11">
    <source>
        <dbReference type="Proteomes" id="UP000250235"/>
    </source>
</evidence>